<name>Q3S8F9_PARPN</name>
<dbReference type="Gene3D" id="1.20.120.530">
    <property type="entry name" value="GntR ligand-binding domain-like"/>
    <property type="match status" value="1"/>
</dbReference>
<keyword evidence="1" id="KW-0805">Transcription regulation</keyword>
<evidence type="ECO:0000256" key="2">
    <source>
        <dbReference type="ARBA" id="ARBA00023125"/>
    </source>
</evidence>
<dbReference type="GO" id="GO:0003700">
    <property type="term" value="F:DNA-binding transcription factor activity"/>
    <property type="evidence" value="ECO:0007669"/>
    <property type="project" value="InterPro"/>
</dbReference>
<evidence type="ECO:0000256" key="3">
    <source>
        <dbReference type="ARBA" id="ARBA00023163"/>
    </source>
</evidence>
<evidence type="ECO:0000259" key="4">
    <source>
        <dbReference type="PROSITE" id="PS50949"/>
    </source>
</evidence>
<dbReference type="RefSeq" id="WP_114669269.1">
    <property type="nucleotide sequence ID" value="NZ_CP038206.1"/>
</dbReference>
<evidence type="ECO:0000313" key="5">
    <source>
        <dbReference type="EMBL" id="AAZ93586.1"/>
    </source>
</evidence>
<evidence type="ECO:0000256" key="1">
    <source>
        <dbReference type="ARBA" id="ARBA00023015"/>
    </source>
</evidence>
<dbReference type="SMART" id="SM00345">
    <property type="entry name" value="HTH_GNTR"/>
    <property type="match status" value="1"/>
</dbReference>
<dbReference type="InterPro" id="IPR011711">
    <property type="entry name" value="GntR_C"/>
</dbReference>
<dbReference type="InterPro" id="IPR036388">
    <property type="entry name" value="WH-like_DNA-bd_sf"/>
</dbReference>
<feature type="domain" description="HTH gntR-type" evidence="4">
    <location>
        <begin position="9"/>
        <end position="76"/>
    </location>
</feature>
<dbReference type="EMBL" id="DQ149577">
    <property type="protein sequence ID" value="AAZ93586.1"/>
    <property type="molecule type" value="Genomic_DNA"/>
</dbReference>
<dbReference type="Gene3D" id="1.10.10.10">
    <property type="entry name" value="Winged helix-like DNA-binding domain superfamily/Winged helix DNA-binding domain"/>
    <property type="match status" value="1"/>
</dbReference>
<dbReference type="PANTHER" id="PTHR43537">
    <property type="entry name" value="TRANSCRIPTIONAL REGULATOR, GNTR FAMILY"/>
    <property type="match status" value="1"/>
</dbReference>
<dbReference type="PROSITE" id="PS50949">
    <property type="entry name" value="HTH_GNTR"/>
    <property type="match status" value="1"/>
</dbReference>
<dbReference type="Pfam" id="PF07729">
    <property type="entry name" value="FCD"/>
    <property type="match status" value="1"/>
</dbReference>
<proteinExistence type="predicted"/>
<dbReference type="Pfam" id="PF00392">
    <property type="entry name" value="GntR"/>
    <property type="match status" value="1"/>
</dbReference>
<sequence length="218" mass="23605">MDFAHLTAEPLHEQAYAALRNALLMGRFAEGQLVTVRGLGASLGISATPVREALQRLIAEGAMELTANRSVQVPVMTRARFVEILGIRLRLEPLCAETAVGGVDASLLSRLTALNGEMDVALADGRFSDYLAANQSFHFQIYETSGQPFLQQLIGLCWLRTGPWLNRLANEGRFHAVATECHGKMIAALHEGNAPALAEAIRQDISDAAEVLLDILDS</sequence>
<dbReference type="InterPro" id="IPR036390">
    <property type="entry name" value="WH_DNA-bd_sf"/>
</dbReference>
<organism evidence="5">
    <name type="scientific">Paracoccus pantotrophus</name>
    <name type="common">Thiosphaera pantotropha</name>
    <dbReference type="NCBI Taxonomy" id="82367"/>
    <lineage>
        <taxon>Bacteria</taxon>
        <taxon>Pseudomonadati</taxon>
        <taxon>Pseudomonadota</taxon>
        <taxon>Alphaproteobacteria</taxon>
        <taxon>Rhodobacterales</taxon>
        <taxon>Paracoccaceae</taxon>
        <taxon>Paracoccus</taxon>
    </lineage>
</organism>
<protein>
    <submittedName>
        <fullName evidence="5">Putative transcriptional regulator</fullName>
    </submittedName>
</protein>
<dbReference type="AlphaFoldDB" id="Q3S8F9"/>
<dbReference type="InterPro" id="IPR008920">
    <property type="entry name" value="TF_FadR/GntR_C"/>
</dbReference>
<dbReference type="SMART" id="SM00895">
    <property type="entry name" value="FCD"/>
    <property type="match status" value="1"/>
</dbReference>
<dbReference type="SUPFAM" id="SSF46785">
    <property type="entry name" value="Winged helix' DNA-binding domain"/>
    <property type="match status" value="1"/>
</dbReference>
<keyword evidence="3" id="KW-0804">Transcription</keyword>
<keyword evidence="2" id="KW-0238">DNA-binding</keyword>
<dbReference type="InterPro" id="IPR000524">
    <property type="entry name" value="Tscrpt_reg_HTH_GntR"/>
</dbReference>
<dbReference type="SUPFAM" id="SSF48008">
    <property type="entry name" value="GntR ligand-binding domain-like"/>
    <property type="match status" value="1"/>
</dbReference>
<dbReference type="PANTHER" id="PTHR43537:SF39">
    <property type="entry name" value="HTH-TYPE TRANSCRIPTIONAL REGULATOR MCBR"/>
    <property type="match status" value="1"/>
</dbReference>
<accession>Q3S8F9</accession>
<reference evidence="5" key="1">
    <citation type="journal article" date="2006" name="Microbiology">
        <title>Identification of a transposable genomic island of Paracoccus pantotrophus DSM 11072 by its transposition to a novel entrapment vector pMMB2.</title>
        <authorList>
            <person name="Mikosa M."/>
            <person name="Sochacka-Pietal M."/>
            <person name="Baj J."/>
            <person name="Bartosik D."/>
        </authorList>
    </citation>
    <scope>NUCLEOTIDE SEQUENCE</scope>
    <source>
        <strain evidence="5">DSM 11072</strain>
    </source>
</reference>
<dbReference type="GO" id="GO:0003677">
    <property type="term" value="F:DNA binding"/>
    <property type="evidence" value="ECO:0007669"/>
    <property type="project" value="UniProtKB-KW"/>
</dbReference>